<dbReference type="EMBL" id="LGTW01000011">
    <property type="protein sequence ID" value="KWX22887.1"/>
    <property type="molecule type" value="Genomic_DNA"/>
</dbReference>
<comment type="caution">
    <text evidence="2">The sequence shown here is derived from an EMBL/GenBank/DDBJ whole genome shotgun (WGS) entry which is preliminary data.</text>
</comment>
<organism evidence="2 3">
    <name type="scientific">Mycolicibacterium wolinskyi</name>
    <dbReference type="NCBI Taxonomy" id="59750"/>
    <lineage>
        <taxon>Bacteria</taxon>
        <taxon>Bacillati</taxon>
        <taxon>Actinomycetota</taxon>
        <taxon>Actinomycetes</taxon>
        <taxon>Mycobacteriales</taxon>
        <taxon>Mycobacteriaceae</taxon>
        <taxon>Mycolicibacterium</taxon>
    </lineage>
</organism>
<dbReference type="PATRIC" id="fig|59750.3.peg.1038"/>
<keyword evidence="3" id="KW-1185">Reference proteome</keyword>
<dbReference type="InterPro" id="IPR013097">
    <property type="entry name" value="Dabb"/>
</dbReference>
<dbReference type="STRING" id="59750.AWC31_12540"/>
<evidence type="ECO:0000313" key="2">
    <source>
        <dbReference type="EMBL" id="KWX22887.1"/>
    </source>
</evidence>
<proteinExistence type="predicted"/>
<name>A0A132PL24_9MYCO</name>
<feature type="domain" description="Stress-response A/B barrel" evidence="1">
    <location>
        <begin position="2"/>
        <end position="93"/>
    </location>
</feature>
<dbReference type="PROSITE" id="PS51502">
    <property type="entry name" value="S_R_A_B_BARREL"/>
    <property type="match status" value="1"/>
</dbReference>
<reference evidence="2 3" key="1">
    <citation type="submission" date="2015-07" db="EMBL/GenBank/DDBJ databases">
        <title>A draft genome sequence of Mycobacterium wolinskyi.</title>
        <authorList>
            <person name="de Man T.J."/>
            <person name="Perry K.A."/>
            <person name="Coulliette A.D."/>
            <person name="Jensen B."/>
            <person name="Toney N.C."/>
            <person name="Limbago B.M."/>
            <person name="Noble-Wang J."/>
        </authorList>
    </citation>
    <scope>NUCLEOTIDE SEQUENCE [LARGE SCALE GENOMIC DNA]</scope>
    <source>
        <strain evidence="2 3">CDC_01</strain>
    </source>
</reference>
<dbReference type="InterPro" id="IPR011008">
    <property type="entry name" value="Dimeric_a/b-barrel"/>
</dbReference>
<dbReference type="Pfam" id="PF07876">
    <property type="entry name" value="Dabb"/>
    <property type="match status" value="1"/>
</dbReference>
<dbReference type="AlphaFoldDB" id="A0A132PL24"/>
<dbReference type="SMART" id="SM00886">
    <property type="entry name" value="Dabb"/>
    <property type="match status" value="1"/>
</dbReference>
<protein>
    <recommendedName>
        <fullName evidence="1">Stress-response A/B barrel domain-containing protein</fullName>
    </recommendedName>
</protein>
<gene>
    <name evidence="2" type="ORF">AFM11_18520</name>
</gene>
<evidence type="ECO:0000259" key="1">
    <source>
        <dbReference type="PROSITE" id="PS51502"/>
    </source>
</evidence>
<dbReference type="Proteomes" id="UP000070612">
    <property type="component" value="Unassembled WGS sequence"/>
</dbReference>
<dbReference type="RefSeq" id="WP_067851358.1">
    <property type="nucleotide sequence ID" value="NZ_LGTW01000011.1"/>
</dbReference>
<dbReference type="SUPFAM" id="SSF54909">
    <property type="entry name" value="Dimeric alpha+beta barrel"/>
    <property type="match status" value="1"/>
</dbReference>
<sequence>MIISAQRFSFKPGVAENDKRRALASVAALAEAEPVAFAVVGEDLGDPADGFTHGFSIGLADLGALERYFDDPLHAAADRALLPLLQKTVGTGLSDDDDPDLRSKIIELHQRRADRDPEYLALLTAIPEIALLHETRLER</sequence>
<accession>A0A132PL24</accession>
<dbReference type="Gene3D" id="3.30.70.100">
    <property type="match status" value="1"/>
</dbReference>
<evidence type="ECO:0000313" key="3">
    <source>
        <dbReference type="Proteomes" id="UP000070612"/>
    </source>
</evidence>